<reference evidence="6" key="1">
    <citation type="submission" date="2021-02" db="EMBL/GenBank/DDBJ databases">
        <authorList>
            <person name="Dougan E. K."/>
            <person name="Rhodes N."/>
            <person name="Thang M."/>
            <person name="Chan C."/>
        </authorList>
    </citation>
    <scope>NUCLEOTIDE SEQUENCE</scope>
</reference>
<dbReference type="InterPro" id="IPR019974">
    <property type="entry name" value="XPG_CS"/>
</dbReference>
<feature type="compositionally biased region" description="Low complexity" evidence="4">
    <location>
        <begin position="797"/>
        <end position="812"/>
    </location>
</feature>
<feature type="region of interest" description="Disordered" evidence="4">
    <location>
        <begin position="392"/>
        <end position="431"/>
    </location>
</feature>
<keyword evidence="7" id="KW-1185">Reference proteome</keyword>
<feature type="region of interest" description="Disordered" evidence="4">
    <location>
        <begin position="127"/>
        <end position="369"/>
    </location>
</feature>
<feature type="region of interest" description="Disordered" evidence="4">
    <location>
        <begin position="738"/>
        <end position="820"/>
    </location>
</feature>
<dbReference type="SUPFAM" id="SSF47807">
    <property type="entry name" value="5' to 3' exonuclease, C-terminal subdomain"/>
    <property type="match status" value="1"/>
</dbReference>
<dbReference type="SUPFAM" id="SSF88723">
    <property type="entry name" value="PIN domain-like"/>
    <property type="match status" value="1"/>
</dbReference>
<dbReference type="GO" id="GO:0003697">
    <property type="term" value="F:single-stranded DNA binding"/>
    <property type="evidence" value="ECO:0007669"/>
    <property type="project" value="TreeGrafter"/>
</dbReference>
<evidence type="ECO:0000313" key="7">
    <source>
        <dbReference type="Proteomes" id="UP000604046"/>
    </source>
</evidence>
<sequence length="820" mass="88156">MRMRHPALGQPACRALTIRFATLPGPKIPWQGGGETEEAMSWLEAPSADEAESEDFTKVAQNSLEEDVDNAEDLFGASYFDEAKCRAVTHEPDPEVRPAKRLRHELQLREEALGSGAVTNAASTVAEASAEPSEMQVEVEVEEAVEEVEVEEEQEEEEEDGLEEDPAHKLRSQDVDEGKGPPPDEAVDLEGCSGSQSCETGLACRPSDAPVFTGRGYETSGSLTRPPSPMEGPRDASDCPSEGPTNVKEASRALQVLDDTSQVARPTVPQVEADEGRDSGMPVDSQPVAPDITLAKDSKKSEAGCSQGLMPQSAAKDAADSPQTGEVTSKPPLINPVAEVAEAAARTAAAAAASQMAPKPGSISASASSTDGVWCNTHFQYRWRCRQDGVSDACEASTPQPSSSSGSKGKATKGKGKGSGGGEEATLGDDELEELEFQRLAAELEDEHRELRAEARRAKRGADVVTPEMQADVEALLEALGIPYVHAPAEAEAQCAFLAEARLVDAVASDDSDVLVFGAREVYRRLFSEDQLVECYSAARLESCLGLLQDHLVVLAMLLGCDYTLGVHGVGIVNGLEIVRAFSPGRDMANTEAWLQHLKNFRTWSQNVANWGEESAGVVAADGKSVAEFKRKHTNFRTQWSFPDDFPSAAVIDAFHRPEVDRSLEPFTWAQVDLRRAAVLLQKACDLSEEKILERLEPAVRRYEDSLRQPRITEYMVPGDAGQVAVVRSSRMQRALRGLRGESPEPDNAEAAEAANAAEVEAEGPQRRRRRRAADAEEAAAPRARGRGRGRGRARQGRASAAFASLGGAASAHIELDDSE</sequence>
<dbReference type="SMART" id="SM00484">
    <property type="entry name" value="XPGI"/>
    <property type="match status" value="1"/>
</dbReference>
<dbReference type="OrthoDB" id="31113at2759"/>
<dbReference type="AlphaFoldDB" id="A0A812Q9M1"/>
<dbReference type="GO" id="GO:0016788">
    <property type="term" value="F:hydrolase activity, acting on ester bonds"/>
    <property type="evidence" value="ECO:0007669"/>
    <property type="project" value="InterPro"/>
</dbReference>
<accession>A0A812Q9M1</accession>
<feature type="compositionally biased region" description="Low complexity" evidence="4">
    <location>
        <begin position="337"/>
        <end position="353"/>
    </location>
</feature>
<feature type="compositionally biased region" description="Acidic residues" evidence="4">
    <location>
        <begin position="137"/>
        <end position="164"/>
    </location>
</feature>
<dbReference type="SMART" id="SM00279">
    <property type="entry name" value="HhH2"/>
    <property type="match status" value="1"/>
</dbReference>
<dbReference type="Pfam" id="PF00867">
    <property type="entry name" value="XPG_I"/>
    <property type="match status" value="1"/>
</dbReference>
<dbReference type="Gene3D" id="3.40.50.1010">
    <property type="entry name" value="5'-nuclease"/>
    <property type="match status" value="1"/>
</dbReference>
<organism evidence="6 7">
    <name type="scientific">Symbiodinium natans</name>
    <dbReference type="NCBI Taxonomy" id="878477"/>
    <lineage>
        <taxon>Eukaryota</taxon>
        <taxon>Sar</taxon>
        <taxon>Alveolata</taxon>
        <taxon>Dinophyceae</taxon>
        <taxon>Suessiales</taxon>
        <taxon>Symbiodiniaceae</taxon>
        <taxon>Symbiodinium</taxon>
    </lineage>
</organism>
<feature type="domain" description="XPG-I" evidence="5">
    <location>
        <begin position="478"/>
        <end position="547"/>
    </location>
</feature>
<dbReference type="PANTHER" id="PTHR16171:SF7">
    <property type="entry name" value="DNA REPAIR PROTEIN RAD2"/>
    <property type="match status" value="1"/>
</dbReference>
<dbReference type="GO" id="GO:0004520">
    <property type="term" value="F:DNA endonuclease activity"/>
    <property type="evidence" value="ECO:0007669"/>
    <property type="project" value="TreeGrafter"/>
</dbReference>
<dbReference type="InterPro" id="IPR036279">
    <property type="entry name" value="5-3_exonuclease_C_sf"/>
</dbReference>
<feature type="compositionally biased region" description="Basic and acidic residues" evidence="4">
    <location>
        <begin position="165"/>
        <end position="179"/>
    </location>
</feature>
<evidence type="ECO:0000313" key="6">
    <source>
        <dbReference type="EMBL" id="CAE7374020.1"/>
    </source>
</evidence>
<name>A0A812Q9M1_9DINO</name>
<dbReference type="CDD" id="cd09904">
    <property type="entry name" value="H3TH_XPG"/>
    <property type="match status" value="1"/>
</dbReference>
<evidence type="ECO:0000256" key="2">
    <source>
        <dbReference type="ARBA" id="ARBA00023242"/>
    </source>
</evidence>
<proteinExistence type="predicted"/>
<evidence type="ECO:0000259" key="5">
    <source>
        <dbReference type="SMART" id="SM00484"/>
    </source>
</evidence>
<comment type="caution">
    <text evidence="6">The sequence shown here is derived from an EMBL/GenBank/DDBJ whole genome shotgun (WGS) entry which is preliminary data.</text>
</comment>
<dbReference type="InterPro" id="IPR008918">
    <property type="entry name" value="HhH2"/>
</dbReference>
<feature type="compositionally biased region" description="Basic residues" evidence="4">
    <location>
        <begin position="784"/>
        <end position="796"/>
    </location>
</feature>
<dbReference type="InterPro" id="IPR006086">
    <property type="entry name" value="XPG-I_dom"/>
</dbReference>
<dbReference type="PROSITE" id="PS00842">
    <property type="entry name" value="XPG_2"/>
    <property type="match status" value="1"/>
</dbReference>
<keyword evidence="3" id="KW-0175">Coiled coil</keyword>
<dbReference type="InterPro" id="IPR006084">
    <property type="entry name" value="XPG/Rad2"/>
</dbReference>
<dbReference type="GO" id="GO:0005634">
    <property type="term" value="C:nucleus"/>
    <property type="evidence" value="ECO:0007669"/>
    <property type="project" value="UniProtKB-SubCell"/>
</dbReference>
<evidence type="ECO:0000256" key="1">
    <source>
        <dbReference type="ARBA" id="ARBA00004123"/>
    </source>
</evidence>
<dbReference type="Proteomes" id="UP000604046">
    <property type="component" value="Unassembled WGS sequence"/>
</dbReference>
<dbReference type="Gene3D" id="1.10.150.20">
    <property type="entry name" value="5' to 3' exonuclease, C-terminal subdomain"/>
    <property type="match status" value="1"/>
</dbReference>
<dbReference type="EMBL" id="CAJNDS010002210">
    <property type="protein sequence ID" value="CAE7374020.1"/>
    <property type="molecule type" value="Genomic_DNA"/>
</dbReference>
<evidence type="ECO:0000256" key="3">
    <source>
        <dbReference type="SAM" id="Coils"/>
    </source>
</evidence>
<protein>
    <submittedName>
        <fullName evidence="6">UVH3 protein</fullName>
    </submittedName>
</protein>
<gene>
    <name evidence="6" type="primary">UVH3</name>
    <name evidence="6" type="ORF">SNAT2548_LOCUS20431</name>
</gene>
<comment type="subcellular location">
    <subcellularLocation>
        <location evidence="1">Nucleus</location>
    </subcellularLocation>
</comment>
<keyword evidence="2" id="KW-0539">Nucleus</keyword>
<feature type="coiled-coil region" evidence="3">
    <location>
        <begin position="434"/>
        <end position="461"/>
    </location>
</feature>
<dbReference type="PANTHER" id="PTHR16171">
    <property type="entry name" value="DNA REPAIR PROTEIN COMPLEMENTING XP-G CELLS-RELATED"/>
    <property type="match status" value="1"/>
</dbReference>
<dbReference type="CDD" id="cd09868">
    <property type="entry name" value="PIN_XPG_RAD2"/>
    <property type="match status" value="1"/>
</dbReference>
<dbReference type="PRINTS" id="PR00853">
    <property type="entry name" value="XPGRADSUPER"/>
</dbReference>
<dbReference type="InterPro" id="IPR029060">
    <property type="entry name" value="PIN-like_dom_sf"/>
</dbReference>
<evidence type="ECO:0000256" key="4">
    <source>
        <dbReference type="SAM" id="MobiDB-lite"/>
    </source>
</evidence>